<proteinExistence type="predicted"/>
<dbReference type="Proteomes" id="UP000095283">
    <property type="component" value="Unplaced"/>
</dbReference>
<dbReference type="WBParaSite" id="Hba_17132">
    <property type="protein sequence ID" value="Hba_17132"/>
    <property type="gene ID" value="Hba_17132"/>
</dbReference>
<dbReference type="AlphaFoldDB" id="A0A1I7XHG8"/>
<reference evidence="2" key="1">
    <citation type="submission" date="2016-11" db="UniProtKB">
        <authorList>
            <consortium name="WormBaseParasite"/>
        </authorList>
    </citation>
    <scope>IDENTIFICATION</scope>
</reference>
<sequence>MQIDVRVDNREVSYWEVFNEVPELDFSYYYRPPTSECDEDVACCLKAHYVNFTEIAPHTTSHLCFVNHRCVPLVPFIQSLFSTCLAQITPGREH</sequence>
<evidence type="ECO:0000313" key="2">
    <source>
        <dbReference type="WBParaSite" id="Hba_17132"/>
    </source>
</evidence>
<evidence type="ECO:0000313" key="1">
    <source>
        <dbReference type="Proteomes" id="UP000095283"/>
    </source>
</evidence>
<keyword evidence="1" id="KW-1185">Reference proteome</keyword>
<organism evidence="1 2">
    <name type="scientific">Heterorhabditis bacteriophora</name>
    <name type="common">Entomopathogenic nematode worm</name>
    <dbReference type="NCBI Taxonomy" id="37862"/>
    <lineage>
        <taxon>Eukaryota</taxon>
        <taxon>Metazoa</taxon>
        <taxon>Ecdysozoa</taxon>
        <taxon>Nematoda</taxon>
        <taxon>Chromadorea</taxon>
        <taxon>Rhabditida</taxon>
        <taxon>Rhabditina</taxon>
        <taxon>Rhabditomorpha</taxon>
        <taxon>Strongyloidea</taxon>
        <taxon>Heterorhabditidae</taxon>
        <taxon>Heterorhabditis</taxon>
    </lineage>
</organism>
<protein>
    <submittedName>
        <fullName evidence="2">CX domain-containing protein</fullName>
    </submittedName>
</protein>
<name>A0A1I7XHG8_HETBA</name>
<accession>A0A1I7XHG8</accession>